<dbReference type="InterPro" id="IPR036938">
    <property type="entry name" value="PAP2/HPO_sf"/>
</dbReference>
<evidence type="ECO:0000259" key="2">
    <source>
        <dbReference type="SMART" id="SM00014"/>
    </source>
</evidence>
<gene>
    <name evidence="3" type="ORF">LNP81_09035</name>
</gene>
<dbReference type="InterPro" id="IPR001011">
    <property type="entry name" value="Acid_Pase_classA_bac"/>
</dbReference>
<protein>
    <recommendedName>
        <fullName evidence="1">Acid phosphatase</fullName>
        <ecNumber evidence="1">3.1.3.2</ecNumber>
    </recommendedName>
</protein>
<reference evidence="3" key="1">
    <citation type="submission" date="2021-11" db="EMBL/GenBank/DDBJ databases">
        <title>Description of novel Flavobacterium species.</title>
        <authorList>
            <person name="Saticioglu I.B."/>
            <person name="Ay H."/>
            <person name="Altun S."/>
            <person name="Duman M."/>
        </authorList>
    </citation>
    <scope>NUCLEOTIDE SEQUENCE</scope>
    <source>
        <strain evidence="3">F-30</strain>
    </source>
</reference>
<dbReference type="SUPFAM" id="SSF48317">
    <property type="entry name" value="Acid phosphatase/Vanadium-dependent haloperoxidase"/>
    <property type="match status" value="1"/>
</dbReference>
<dbReference type="EC" id="3.1.3.2" evidence="1"/>
<dbReference type="PIRSF" id="PIRSF000897">
    <property type="entry name" value="Acid_Ptase_ClsA"/>
    <property type="match status" value="1"/>
</dbReference>
<comment type="caution">
    <text evidence="3">The sequence shown here is derived from an EMBL/GenBank/DDBJ whole genome shotgun (WGS) entry which is preliminary data.</text>
</comment>
<comment type="similarity">
    <text evidence="1">Belongs to the class A bacterial acid phosphatase family.</text>
</comment>
<dbReference type="PRINTS" id="PR00483">
    <property type="entry name" value="BACPHPHTASE"/>
</dbReference>
<accession>A0ABS8MCG5</accession>
<evidence type="ECO:0000256" key="1">
    <source>
        <dbReference type="PIRNR" id="PIRNR000897"/>
    </source>
</evidence>
<name>A0ABS8MCG5_9FLAO</name>
<feature type="domain" description="Phosphatidic acid phosphatase type 2/haloperoxidase" evidence="2">
    <location>
        <begin position="119"/>
        <end position="233"/>
    </location>
</feature>
<keyword evidence="4" id="KW-1185">Reference proteome</keyword>
<keyword evidence="1" id="KW-0378">Hydrolase</keyword>
<dbReference type="Gene3D" id="1.20.144.10">
    <property type="entry name" value="Phosphatidic acid phosphatase type 2/haloperoxidase"/>
    <property type="match status" value="1"/>
</dbReference>
<comment type="catalytic activity">
    <reaction evidence="1">
        <text>a phosphate monoester + H2O = an alcohol + phosphate</text>
        <dbReference type="Rhea" id="RHEA:15017"/>
        <dbReference type="ChEBI" id="CHEBI:15377"/>
        <dbReference type="ChEBI" id="CHEBI:30879"/>
        <dbReference type="ChEBI" id="CHEBI:43474"/>
        <dbReference type="ChEBI" id="CHEBI:67140"/>
        <dbReference type="EC" id="3.1.3.2"/>
    </reaction>
</comment>
<evidence type="ECO:0000313" key="4">
    <source>
        <dbReference type="Proteomes" id="UP001430679"/>
    </source>
</evidence>
<dbReference type="CDD" id="cd03397">
    <property type="entry name" value="PAP2_acid_phosphatase"/>
    <property type="match status" value="1"/>
</dbReference>
<dbReference type="InterPro" id="IPR000326">
    <property type="entry name" value="PAP2/HPO"/>
</dbReference>
<organism evidence="3 4">
    <name type="scientific">Flavobacterium piscisymbiosum</name>
    <dbReference type="NCBI Taxonomy" id="2893753"/>
    <lineage>
        <taxon>Bacteria</taxon>
        <taxon>Pseudomonadati</taxon>
        <taxon>Bacteroidota</taxon>
        <taxon>Flavobacteriia</taxon>
        <taxon>Flavobacteriales</taxon>
        <taxon>Flavobacteriaceae</taxon>
        <taxon>Flavobacterium</taxon>
    </lineage>
</organism>
<evidence type="ECO:0000313" key="3">
    <source>
        <dbReference type="EMBL" id="MCC9063139.1"/>
    </source>
</evidence>
<proteinExistence type="inferred from homology"/>
<dbReference type="SMART" id="SM00014">
    <property type="entry name" value="acidPPc"/>
    <property type="match status" value="1"/>
</dbReference>
<dbReference type="EMBL" id="JAJJMM010000001">
    <property type="protein sequence ID" value="MCC9063139.1"/>
    <property type="molecule type" value="Genomic_DNA"/>
</dbReference>
<dbReference type="Pfam" id="PF01569">
    <property type="entry name" value="PAP2"/>
    <property type="match status" value="1"/>
</dbReference>
<dbReference type="RefSeq" id="WP_230035154.1">
    <property type="nucleotide sequence ID" value="NZ_JAJJMM010000001.1"/>
</dbReference>
<dbReference type="Proteomes" id="UP001430679">
    <property type="component" value="Unassembled WGS sequence"/>
</dbReference>
<sequence>MKLKLIHIISKLVNKGFKSNSVFRTFENVEQLREIMPDLLSGYLSEEEMPNSLVLLPPPPKISSKALAFDLEYAKNAIEFKDSVRFLQAGLDANLSFPAAVKSFESTLGIEITEINTPRLYVFMRRVMTDAGLSTYAAKNYYNRERPFVLNNAKTCTPDQEDALRKVGSFPSGHAAVGWAWSLVFSDIFPDKEESILKRGYDFGESRVVCNAHWYSDVEKGRLMGKATVDCLYVNSDFQVDLALVKEEIKLLDKKVTGDKN</sequence>